<accession>A0A977L0F5</accession>
<name>A0A977L0F5_9CYAN</name>
<dbReference type="PANTHER" id="PTHR39639">
    <property type="entry name" value="CHROMOSOME 16, WHOLE GENOME SHOTGUN SEQUENCE"/>
    <property type="match status" value="1"/>
</dbReference>
<feature type="domain" description="GmrSD restriction endonucleases N-terminal" evidence="1">
    <location>
        <begin position="32"/>
        <end position="172"/>
    </location>
</feature>
<evidence type="ECO:0000313" key="2">
    <source>
        <dbReference type="EMBL" id="UXE63213.1"/>
    </source>
</evidence>
<dbReference type="KEGG" id="wna:KA717_11445"/>
<dbReference type="InterPro" id="IPR004919">
    <property type="entry name" value="GmrSD_N"/>
</dbReference>
<dbReference type="PANTHER" id="PTHR39639:SF1">
    <property type="entry name" value="DUF262 DOMAIN-CONTAINING PROTEIN"/>
    <property type="match status" value="1"/>
</dbReference>
<dbReference type="EMBL" id="CP073041">
    <property type="protein sequence ID" value="UXE63213.1"/>
    <property type="molecule type" value="Genomic_DNA"/>
</dbReference>
<gene>
    <name evidence="2" type="ORF">KA717_11445</name>
</gene>
<dbReference type="Pfam" id="PF03235">
    <property type="entry name" value="GmrSD_N"/>
    <property type="match status" value="1"/>
</dbReference>
<reference evidence="2" key="1">
    <citation type="submission" date="2021-04" db="EMBL/GenBank/DDBJ databases">
        <title>Genome sequence of Woronichinia naegeliana from Washington state freshwater lake bloom.</title>
        <authorList>
            <person name="Dreher T.W."/>
        </authorList>
    </citation>
    <scope>NUCLEOTIDE SEQUENCE</scope>
    <source>
        <strain evidence="2">WA131</strain>
    </source>
</reference>
<dbReference type="Proteomes" id="UP001065613">
    <property type="component" value="Chromosome"/>
</dbReference>
<protein>
    <submittedName>
        <fullName evidence="2">DUF262 domain-containing protein</fullName>
    </submittedName>
</protein>
<sequence length="363" mass="42327">MNNKSILDKFLNAQNQLVIQSSDLSLGSISSMVKSGAIEIASPYQRRERWNEHKKSALIESFLLNIPVPPIYLAEDEYGKYSIIDGKQRITSIYEFMSQGMKLSSLEDFTALEGITFNQLPTEMQNILTIRCYLRVITLLKQSNPNLKYEVFKRLNTGGDILLAQELRNVLYRGLLNDLIINLSENSILHQQLKIDEKNKKENKLYREMVDVEYVLRFFTLRETWKNFGGNFQVAMDKFMEDNQNADAQKCQELKEIFEESISLCSQIWGKQAFMRPSGKSVRNLVVQAFYDLQMVSVSLFLKHKNIIDDNKSKQIRDEFTKEYEADKKFEDSIRKFTSNPENVEYRIKKMNEILSKVLNVNI</sequence>
<organism evidence="2">
    <name type="scientific">Woronichinia naegeliana WA131</name>
    <dbReference type="NCBI Taxonomy" id="2824559"/>
    <lineage>
        <taxon>Bacteria</taxon>
        <taxon>Bacillati</taxon>
        <taxon>Cyanobacteriota</taxon>
        <taxon>Cyanophyceae</taxon>
        <taxon>Synechococcales</taxon>
        <taxon>Coelosphaeriaceae</taxon>
        <taxon>Woronichinia</taxon>
    </lineage>
</organism>
<evidence type="ECO:0000259" key="1">
    <source>
        <dbReference type="Pfam" id="PF03235"/>
    </source>
</evidence>
<proteinExistence type="predicted"/>
<dbReference type="AlphaFoldDB" id="A0A977L0F5"/>